<protein>
    <submittedName>
        <fullName evidence="10">ABC transporter ATP-binding protein</fullName>
    </submittedName>
</protein>
<dbReference type="PROSITE" id="PS50929">
    <property type="entry name" value="ABC_TM1F"/>
    <property type="match status" value="1"/>
</dbReference>
<dbReference type="InterPro" id="IPR003593">
    <property type="entry name" value="AAA+_ATPase"/>
</dbReference>
<feature type="domain" description="ABC transporter" evidence="8">
    <location>
        <begin position="354"/>
        <end position="588"/>
    </location>
</feature>
<dbReference type="GO" id="GO:0005524">
    <property type="term" value="F:ATP binding"/>
    <property type="evidence" value="ECO:0007669"/>
    <property type="project" value="UniProtKB-KW"/>
</dbReference>
<comment type="subcellular location">
    <subcellularLocation>
        <location evidence="1">Cell membrane</location>
        <topology evidence="1">Multi-pass membrane protein</topology>
    </subcellularLocation>
</comment>
<feature type="transmembrane region" description="Helical" evidence="7">
    <location>
        <begin position="68"/>
        <end position="90"/>
    </location>
</feature>
<gene>
    <name evidence="10" type="ORF">GCM10023086_04440</name>
</gene>
<keyword evidence="4 10" id="KW-0067">ATP-binding</keyword>
<dbReference type="SUPFAM" id="SSF52540">
    <property type="entry name" value="P-loop containing nucleoside triphosphate hydrolases"/>
    <property type="match status" value="1"/>
</dbReference>
<dbReference type="SMART" id="SM00382">
    <property type="entry name" value="AAA"/>
    <property type="match status" value="1"/>
</dbReference>
<feature type="domain" description="ABC transmembrane type-1" evidence="9">
    <location>
        <begin position="32"/>
        <end position="311"/>
    </location>
</feature>
<evidence type="ECO:0000256" key="7">
    <source>
        <dbReference type="SAM" id="Phobius"/>
    </source>
</evidence>
<accession>A0ABP8F2N8</accession>
<evidence type="ECO:0000256" key="3">
    <source>
        <dbReference type="ARBA" id="ARBA00022741"/>
    </source>
</evidence>
<keyword evidence="11" id="KW-1185">Reference proteome</keyword>
<feature type="transmembrane region" description="Helical" evidence="7">
    <location>
        <begin position="138"/>
        <end position="160"/>
    </location>
</feature>
<dbReference type="Gene3D" id="1.20.1560.10">
    <property type="entry name" value="ABC transporter type 1, transmembrane domain"/>
    <property type="match status" value="1"/>
</dbReference>
<comment type="caution">
    <text evidence="10">The sequence shown here is derived from an EMBL/GenBank/DDBJ whole genome shotgun (WGS) entry which is preliminary data.</text>
</comment>
<dbReference type="PROSITE" id="PS50893">
    <property type="entry name" value="ABC_TRANSPORTER_2"/>
    <property type="match status" value="1"/>
</dbReference>
<dbReference type="InterPro" id="IPR036640">
    <property type="entry name" value="ABC1_TM_sf"/>
</dbReference>
<dbReference type="RefSeq" id="WP_345659614.1">
    <property type="nucleotide sequence ID" value="NZ_BAABET010000001.1"/>
</dbReference>
<evidence type="ECO:0000256" key="1">
    <source>
        <dbReference type="ARBA" id="ARBA00004651"/>
    </source>
</evidence>
<proteinExistence type="predicted"/>
<evidence type="ECO:0000256" key="5">
    <source>
        <dbReference type="ARBA" id="ARBA00022989"/>
    </source>
</evidence>
<dbReference type="InterPro" id="IPR039421">
    <property type="entry name" value="Type_1_exporter"/>
</dbReference>
<dbReference type="PANTHER" id="PTHR43394:SF1">
    <property type="entry name" value="ATP-BINDING CASSETTE SUB-FAMILY B MEMBER 10, MITOCHONDRIAL"/>
    <property type="match status" value="1"/>
</dbReference>
<dbReference type="CDD" id="cd18551">
    <property type="entry name" value="ABC_6TM_LmrA_like"/>
    <property type="match status" value="1"/>
</dbReference>
<evidence type="ECO:0000313" key="11">
    <source>
        <dbReference type="Proteomes" id="UP001501115"/>
    </source>
</evidence>
<evidence type="ECO:0000259" key="9">
    <source>
        <dbReference type="PROSITE" id="PS50929"/>
    </source>
</evidence>
<dbReference type="PANTHER" id="PTHR43394">
    <property type="entry name" value="ATP-DEPENDENT PERMEASE MDL1, MITOCHONDRIAL"/>
    <property type="match status" value="1"/>
</dbReference>
<feature type="transmembrane region" description="Helical" evidence="7">
    <location>
        <begin position="251"/>
        <end position="273"/>
    </location>
</feature>
<dbReference type="InterPro" id="IPR003439">
    <property type="entry name" value="ABC_transporter-like_ATP-bd"/>
</dbReference>
<organism evidence="10 11">
    <name type="scientific">Streptomyces venetus</name>
    <dbReference type="NCBI Taxonomy" id="1701086"/>
    <lineage>
        <taxon>Bacteria</taxon>
        <taxon>Bacillati</taxon>
        <taxon>Actinomycetota</taxon>
        <taxon>Actinomycetes</taxon>
        <taxon>Kitasatosporales</taxon>
        <taxon>Streptomycetaceae</taxon>
        <taxon>Streptomyces</taxon>
    </lineage>
</organism>
<dbReference type="EMBL" id="BAABET010000001">
    <property type="protein sequence ID" value="GAA4293500.1"/>
    <property type="molecule type" value="Genomic_DNA"/>
</dbReference>
<keyword evidence="5 7" id="KW-1133">Transmembrane helix</keyword>
<evidence type="ECO:0000259" key="8">
    <source>
        <dbReference type="PROSITE" id="PS50893"/>
    </source>
</evidence>
<keyword evidence="6 7" id="KW-0472">Membrane</keyword>
<evidence type="ECO:0000313" key="10">
    <source>
        <dbReference type="EMBL" id="GAA4293500.1"/>
    </source>
</evidence>
<dbReference type="InterPro" id="IPR017871">
    <property type="entry name" value="ABC_transporter-like_CS"/>
</dbReference>
<dbReference type="PROSITE" id="PS00211">
    <property type="entry name" value="ABC_TRANSPORTER_1"/>
    <property type="match status" value="1"/>
</dbReference>
<dbReference type="Pfam" id="PF00664">
    <property type="entry name" value="ABC_membrane"/>
    <property type="match status" value="1"/>
</dbReference>
<dbReference type="Pfam" id="PF00005">
    <property type="entry name" value="ABC_tran"/>
    <property type="match status" value="1"/>
</dbReference>
<dbReference type="Proteomes" id="UP001501115">
    <property type="component" value="Unassembled WGS sequence"/>
</dbReference>
<dbReference type="SUPFAM" id="SSF90123">
    <property type="entry name" value="ABC transporter transmembrane region"/>
    <property type="match status" value="1"/>
</dbReference>
<dbReference type="InterPro" id="IPR011527">
    <property type="entry name" value="ABC1_TM_dom"/>
</dbReference>
<keyword evidence="2 7" id="KW-0812">Transmembrane</keyword>
<name>A0ABP8F2N8_9ACTN</name>
<dbReference type="InterPro" id="IPR027417">
    <property type="entry name" value="P-loop_NTPase"/>
</dbReference>
<evidence type="ECO:0000256" key="4">
    <source>
        <dbReference type="ARBA" id="ARBA00022840"/>
    </source>
</evidence>
<evidence type="ECO:0000256" key="2">
    <source>
        <dbReference type="ARBA" id="ARBA00022692"/>
    </source>
</evidence>
<reference evidence="11" key="1">
    <citation type="journal article" date="2019" name="Int. J. Syst. Evol. Microbiol.">
        <title>The Global Catalogue of Microorganisms (GCM) 10K type strain sequencing project: providing services to taxonomists for standard genome sequencing and annotation.</title>
        <authorList>
            <consortium name="The Broad Institute Genomics Platform"/>
            <consortium name="The Broad Institute Genome Sequencing Center for Infectious Disease"/>
            <person name="Wu L."/>
            <person name="Ma J."/>
        </authorList>
    </citation>
    <scope>NUCLEOTIDE SEQUENCE [LARGE SCALE GENOMIC DNA]</scope>
    <source>
        <strain evidence="11">JCM 31290</strain>
    </source>
</reference>
<evidence type="ECO:0000256" key="6">
    <source>
        <dbReference type="ARBA" id="ARBA00023136"/>
    </source>
</evidence>
<keyword evidence="3" id="KW-0547">Nucleotide-binding</keyword>
<sequence length="607" mass="64736">MKPEATGETGERSRTAPLDFLRLLHGHRRWVALAVLLTLGASALSLAQPLLVKQVIESTASGSSIGPALALLVVLFLAQALVQGLAQFVLARTGEGIVLGIRIGLIKHVLRLPMAVYDRHRIGDLISRTSTDSTTLRLLVAEGFTEAITGAIGLIGIVVLMVWLDWLMFLVVLGMVAIATVVVVSVLHGIEVASLLTQRATGAMTADLERALGAIRTVRASRAEQRETDRIAGGARSAYVGSVRMAKLDAVVAPAIQLAVKGSFVVVLLIGGMRVADRQGSIADLAAFLLYMIYLVEPIGMLFQSLSTMEQGVGAYRRVTEVLELPTEQDAVSAAGAPAAGPAGGGGRPRAPALEFRDVWFGYEPRRPVLRGVTFEAPEHSHVALIGSSGVGKSTVFALIERFYDPDRGHILFGGGDIREIGRAAHRARVGLVEQHAPVLYGTLRENLTYAVPDAGPEELDRVVELAHLTDLIDRLPEGLETDAGEHGMALSGGERQRIAIARALLARPRLLLLDEPTAHLDAVSEAALRRSMRETARECTLLVIAHRMSTIRAADLIVVLDAGRVVATGSHGELLDSSEHYRSLIRAQQTGDLRVPRAAGLKGGAG</sequence>
<feature type="transmembrane region" description="Helical" evidence="7">
    <location>
        <begin position="285"/>
        <end position="303"/>
    </location>
</feature>
<feature type="transmembrane region" description="Helical" evidence="7">
    <location>
        <begin position="166"/>
        <end position="190"/>
    </location>
</feature>
<feature type="transmembrane region" description="Helical" evidence="7">
    <location>
        <begin position="30"/>
        <end position="47"/>
    </location>
</feature>
<dbReference type="Gene3D" id="3.40.50.300">
    <property type="entry name" value="P-loop containing nucleotide triphosphate hydrolases"/>
    <property type="match status" value="1"/>
</dbReference>